<accession>A0A151N206</accession>
<reference evidence="2 3" key="1">
    <citation type="journal article" date="2012" name="Genome Biol.">
        <title>Sequencing three crocodilian genomes to illuminate the evolution of archosaurs and amniotes.</title>
        <authorList>
            <person name="St John J.A."/>
            <person name="Braun E.L."/>
            <person name="Isberg S.R."/>
            <person name="Miles L.G."/>
            <person name="Chong A.Y."/>
            <person name="Gongora J."/>
            <person name="Dalzell P."/>
            <person name="Moran C."/>
            <person name="Bed'hom B."/>
            <person name="Abzhanov A."/>
            <person name="Burgess S.C."/>
            <person name="Cooksey A.M."/>
            <person name="Castoe T.A."/>
            <person name="Crawford N.G."/>
            <person name="Densmore L.D."/>
            <person name="Drew J.C."/>
            <person name="Edwards S.V."/>
            <person name="Faircloth B.C."/>
            <person name="Fujita M.K."/>
            <person name="Greenwold M.J."/>
            <person name="Hoffmann F.G."/>
            <person name="Howard J.M."/>
            <person name="Iguchi T."/>
            <person name="Janes D.E."/>
            <person name="Khan S.Y."/>
            <person name="Kohno S."/>
            <person name="de Koning A.J."/>
            <person name="Lance S.L."/>
            <person name="McCarthy F.M."/>
            <person name="McCormack J.E."/>
            <person name="Merchant M.E."/>
            <person name="Peterson D.G."/>
            <person name="Pollock D.D."/>
            <person name="Pourmand N."/>
            <person name="Raney B.J."/>
            <person name="Roessler K.A."/>
            <person name="Sanford J.R."/>
            <person name="Sawyer R.H."/>
            <person name="Schmidt C.J."/>
            <person name="Triplett E.W."/>
            <person name="Tuberville T.D."/>
            <person name="Venegas-Anaya M."/>
            <person name="Howard J.T."/>
            <person name="Jarvis E.D."/>
            <person name="Guillette L.J.Jr."/>
            <person name="Glenn T.C."/>
            <person name="Green R.E."/>
            <person name="Ray D.A."/>
        </authorList>
    </citation>
    <scope>NUCLEOTIDE SEQUENCE [LARGE SCALE GENOMIC DNA]</scope>
    <source>
        <strain evidence="2">KSC_2009_1</strain>
    </source>
</reference>
<sequence length="66" mass="7255">MSQDAPLPQPVAQHALRDEAAQQQQWHSPAAVGQTDTMRFAEGNISDQIRVRYGGLERSQSPAVPE</sequence>
<evidence type="ECO:0000313" key="3">
    <source>
        <dbReference type="Proteomes" id="UP000050525"/>
    </source>
</evidence>
<protein>
    <submittedName>
        <fullName evidence="2">Uncharacterized protein</fullName>
    </submittedName>
</protein>
<keyword evidence="3" id="KW-1185">Reference proteome</keyword>
<dbReference type="Proteomes" id="UP000050525">
    <property type="component" value="Unassembled WGS sequence"/>
</dbReference>
<dbReference type="AlphaFoldDB" id="A0A151N206"/>
<evidence type="ECO:0000256" key="1">
    <source>
        <dbReference type="SAM" id="MobiDB-lite"/>
    </source>
</evidence>
<gene>
    <name evidence="2" type="ORF">Y1Q_0008384</name>
</gene>
<name>A0A151N206_ALLMI</name>
<evidence type="ECO:0000313" key="2">
    <source>
        <dbReference type="EMBL" id="KYO30790.1"/>
    </source>
</evidence>
<organism evidence="2 3">
    <name type="scientific">Alligator mississippiensis</name>
    <name type="common">American alligator</name>
    <dbReference type="NCBI Taxonomy" id="8496"/>
    <lineage>
        <taxon>Eukaryota</taxon>
        <taxon>Metazoa</taxon>
        <taxon>Chordata</taxon>
        <taxon>Craniata</taxon>
        <taxon>Vertebrata</taxon>
        <taxon>Euteleostomi</taxon>
        <taxon>Archelosauria</taxon>
        <taxon>Archosauria</taxon>
        <taxon>Crocodylia</taxon>
        <taxon>Alligatoridae</taxon>
        <taxon>Alligatorinae</taxon>
        <taxon>Alligator</taxon>
    </lineage>
</organism>
<proteinExistence type="predicted"/>
<comment type="caution">
    <text evidence="2">The sequence shown here is derived from an EMBL/GenBank/DDBJ whole genome shotgun (WGS) entry which is preliminary data.</text>
</comment>
<feature type="region of interest" description="Disordered" evidence="1">
    <location>
        <begin position="1"/>
        <end position="38"/>
    </location>
</feature>
<dbReference type="EMBL" id="AKHW03004154">
    <property type="protein sequence ID" value="KYO30790.1"/>
    <property type="molecule type" value="Genomic_DNA"/>
</dbReference>